<dbReference type="InterPro" id="IPR006842">
    <property type="entry name" value="Transposase_31"/>
</dbReference>
<comment type="similarity">
    <text evidence="1">Belongs to the Rpn/YhgA-like nuclease family.</text>
</comment>
<dbReference type="Pfam" id="PF04754">
    <property type="entry name" value="Transposase_31"/>
    <property type="match status" value="1"/>
</dbReference>
<dbReference type="InterPro" id="IPR025587">
    <property type="entry name" value="DUF4351"/>
</dbReference>
<dbReference type="Proteomes" id="UP000603234">
    <property type="component" value="Unassembled WGS sequence"/>
</dbReference>
<protein>
    <submittedName>
        <fullName evidence="4">Rpn family recombination-promoting nuclease/putative transposase</fullName>
    </submittedName>
</protein>
<dbReference type="PANTHER" id="PTHR34611:SF2">
    <property type="entry name" value="INACTIVE RECOMBINATION-PROMOTING NUCLEASE-LIKE PROTEIN RPNE-RELATED"/>
    <property type="match status" value="1"/>
</dbReference>
<gene>
    <name evidence="4" type="ORF">GH808_11430</name>
</gene>
<dbReference type="EMBL" id="WJBC01000018">
    <property type="protein sequence ID" value="MBC3805043.1"/>
    <property type="molecule type" value="Genomic_DNA"/>
</dbReference>
<dbReference type="NCBIfam" id="TIGR01784">
    <property type="entry name" value="T_den_put_tspse"/>
    <property type="match status" value="1"/>
</dbReference>
<evidence type="ECO:0000313" key="4">
    <source>
        <dbReference type="EMBL" id="MBC3805043.1"/>
    </source>
</evidence>
<evidence type="ECO:0000259" key="2">
    <source>
        <dbReference type="Pfam" id="PF04754"/>
    </source>
</evidence>
<evidence type="ECO:0000259" key="3">
    <source>
        <dbReference type="Pfam" id="PF14261"/>
    </source>
</evidence>
<feature type="domain" description="Transposase (putative) YhgA-like" evidence="2">
    <location>
        <begin position="10"/>
        <end position="215"/>
    </location>
</feature>
<organism evidence="4 5">
    <name type="scientific">Acetobacterium fimetarium</name>
    <dbReference type="NCBI Taxonomy" id="52691"/>
    <lineage>
        <taxon>Bacteria</taxon>
        <taxon>Bacillati</taxon>
        <taxon>Bacillota</taxon>
        <taxon>Clostridia</taxon>
        <taxon>Eubacteriales</taxon>
        <taxon>Eubacteriaceae</taxon>
        <taxon>Acetobacterium</taxon>
    </lineage>
</organism>
<dbReference type="InterPro" id="IPR010106">
    <property type="entry name" value="RpnA"/>
</dbReference>
<dbReference type="Pfam" id="PF14261">
    <property type="entry name" value="DUF4351"/>
    <property type="match status" value="1"/>
</dbReference>
<reference evidence="4 5" key="1">
    <citation type="journal article" date="2020" name="mSystems">
        <title>Defining Genomic and Predicted Metabolic Features of the Acetobacterium Genus.</title>
        <authorList>
            <person name="Ross D.E."/>
            <person name="Marshall C.W."/>
            <person name="Gulliver D."/>
            <person name="May H.D."/>
            <person name="Norman R.S."/>
        </authorList>
    </citation>
    <scope>NUCLEOTIDE SEQUENCE [LARGE SCALE GENOMIC DNA]</scope>
    <source>
        <strain evidence="4 5">DSM 8238</strain>
    </source>
</reference>
<dbReference type="RefSeq" id="WP_186842930.1">
    <property type="nucleotide sequence ID" value="NZ_WJBC01000018.1"/>
</dbReference>
<keyword evidence="5" id="KW-1185">Reference proteome</keyword>
<comment type="caution">
    <text evidence="4">The sequence shown here is derived from an EMBL/GenBank/DDBJ whole genome shotgun (WGS) entry which is preliminary data.</text>
</comment>
<evidence type="ECO:0000256" key="1">
    <source>
        <dbReference type="ARBA" id="ARBA00009787"/>
    </source>
</evidence>
<accession>A0ABR6WWZ4</accession>
<dbReference type="InterPro" id="IPR016024">
    <property type="entry name" value="ARM-type_fold"/>
</dbReference>
<proteinExistence type="inferred from homology"/>
<name>A0ABR6WWZ4_9FIRM</name>
<feature type="domain" description="DUF4351" evidence="3">
    <location>
        <begin position="286"/>
        <end position="334"/>
    </location>
</feature>
<dbReference type="InterPro" id="IPR051699">
    <property type="entry name" value="Rpn/YhgA-like_nuclease"/>
</dbReference>
<dbReference type="PANTHER" id="PTHR34611">
    <property type="match status" value="1"/>
</dbReference>
<dbReference type="SUPFAM" id="SSF48371">
    <property type="entry name" value="ARM repeat"/>
    <property type="match status" value="1"/>
</dbReference>
<sequence>MKVTETKVQNPHDKFFKDTFSNPVLVRDFVENYLPEPILKLVDLNELEIQNGSHVDEELSEVFSDMLFRTKINQRDGYLYFLFEHKSYPDRMVALQLLTYMVRIWNQKVNKENQTHIPVIIPMVISHGKTKWKSGSMFSDLILNFESFPEEVKQLIPDYRYQLYDLSQFSDEDIKGKAELMIALSVARDIFKKSGEEFLETIFKAARALAELDEKETGIQYFETCMRYILTSGPKLSREQLNTVIKELEVTYKKGSEVTMTLAEILREEGFEKGIEKGEIKTLIKMAIKLLTQKFGVMPAEYSEAITKLDSTNLEILIDGIKGFENLDDVKKYLDL</sequence>
<evidence type="ECO:0000313" key="5">
    <source>
        <dbReference type="Proteomes" id="UP000603234"/>
    </source>
</evidence>